<dbReference type="InterPro" id="IPR036397">
    <property type="entry name" value="RNaseH_sf"/>
</dbReference>
<dbReference type="Pfam" id="PF13456">
    <property type="entry name" value="RVT_3"/>
    <property type="match status" value="1"/>
</dbReference>
<protein>
    <recommendedName>
        <fullName evidence="4">Reverse transcriptase zinc-binding domain-containing protein</fullName>
    </recommendedName>
</protein>
<dbReference type="SUPFAM" id="SSF53098">
    <property type="entry name" value="Ribonuclease H-like"/>
    <property type="match status" value="1"/>
</dbReference>
<dbReference type="Gene3D" id="3.30.420.10">
    <property type="entry name" value="Ribonuclease H-like superfamily/Ribonuclease H"/>
    <property type="match status" value="1"/>
</dbReference>
<dbReference type="InterPro" id="IPR044730">
    <property type="entry name" value="RNase_H-like_dom_plant"/>
</dbReference>
<evidence type="ECO:0000259" key="2">
    <source>
        <dbReference type="Pfam" id="PF13966"/>
    </source>
</evidence>
<dbReference type="EMBL" id="DP000009">
    <property type="protein sequence ID" value="ABF99760.1"/>
    <property type="molecule type" value="Genomic_DNA"/>
</dbReference>
<dbReference type="InterPro" id="IPR002156">
    <property type="entry name" value="RNaseH_domain"/>
</dbReference>
<sequence>MLLYFSVNLIKHKWISELLDRNGAWDVDKISRLFLPIDVETICSIRISSRQENDFIAWHPDKHGIFSVRSAYSLALDFSRTEVSSSSSSIAMSKVWKLVWKCDVPQKVKIFVWRAGSNCLPTLENKKKKEDGEKKEDVDYALYRCHHARNLWGAMEGIYQLPPDSNAANRILDHVETAPSGDRALVMMILWRIWHTRNEITHGKHAHAIAASKRFIESYVSSLQEIKQWPNANLEKGKHVVDAKQWKKPRASQGDGFVHRWRPPEQGWMKLNTDGSFQAEAGNGGIGVVLRNCHGEIIFSACGFLQRTSSVLEAELLACREG</sequence>
<evidence type="ECO:0000313" key="3">
    <source>
        <dbReference type="EMBL" id="ABF99760.1"/>
    </source>
</evidence>
<dbReference type="GO" id="GO:0003676">
    <property type="term" value="F:nucleic acid binding"/>
    <property type="evidence" value="ECO:0007669"/>
    <property type="project" value="InterPro"/>
</dbReference>
<evidence type="ECO:0000259" key="1">
    <source>
        <dbReference type="Pfam" id="PF13456"/>
    </source>
</evidence>
<feature type="domain" description="Reverse transcriptase zinc-binding" evidence="2">
    <location>
        <begin position="66"/>
        <end position="152"/>
    </location>
</feature>
<reference evidence="3" key="2">
    <citation type="submission" date="2006-06" db="EMBL/GenBank/DDBJ databases">
        <authorList>
            <person name="Buell R."/>
            <person name="Wing R.A."/>
            <person name="McCombie W.A."/>
            <person name="Ouyang S."/>
        </authorList>
    </citation>
    <scope>NUCLEOTIDE SEQUENCE</scope>
</reference>
<dbReference type="AlphaFoldDB" id="Q10AZ1"/>
<accession>Q10AZ1</accession>
<name>Q10AZ1_ORYSJ</name>
<proteinExistence type="predicted"/>
<dbReference type="InterPro" id="IPR012337">
    <property type="entry name" value="RNaseH-like_sf"/>
</dbReference>
<dbReference type="PANTHER" id="PTHR47074">
    <property type="entry name" value="BNAC02G40300D PROTEIN"/>
    <property type="match status" value="1"/>
</dbReference>
<dbReference type="Pfam" id="PF13966">
    <property type="entry name" value="zf-RVT"/>
    <property type="match status" value="1"/>
</dbReference>
<gene>
    <name evidence="3" type="ordered locus">LOC_Os03g62000</name>
</gene>
<dbReference type="InterPro" id="IPR026960">
    <property type="entry name" value="RVT-Znf"/>
</dbReference>
<dbReference type="PANTHER" id="PTHR47074:SF11">
    <property type="entry name" value="REVERSE TRANSCRIPTASE-LIKE PROTEIN"/>
    <property type="match status" value="1"/>
</dbReference>
<evidence type="ECO:0008006" key="4">
    <source>
        <dbReference type="Google" id="ProtNLM"/>
    </source>
</evidence>
<feature type="domain" description="RNase H type-1" evidence="1">
    <location>
        <begin position="272"/>
        <end position="322"/>
    </location>
</feature>
<reference evidence="3" key="1">
    <citation type="journal article" date="2005" name="Genome Res.">
        <title>Sequence, annotation, and analysis of synteny between rice chromosome 3 and diverged grass species.</title>
        <authorList>
            <consortium name="Rice Chromosome 3 Sequencing Consortium"/>
            <person name="Buell C.R."/>
            <person name="Yuan Q."/>
            <person name="Ouyang S."/>
            <person name="Liu J."/>
            <person name="Zhu W."/>
            <person name="Wang A."/>
            <person name="Maiti R."/>
            <person name="Haas B."/>
            <person name="Wortman J."/>
            <person name="Pertea M."/>
            <person name="Jones K.M."/>
            <person name="Kim M."/>
            <person name="Overton L."/>
            <person name="Tsitrin T."/>
            <person name="Fadrosh D."/>
            <person name="Bera J."/>
            <person name="Weaver B."/>
            <person name="Jin S."/>
            <person name="Johri S."/>
            <person name="Reardon M."/>
            <person name="Webb K."/>
            <person name="Hill J."/>
            <person name="Moffat K."/>
            <person name="Tallon L."/>
            <person name="Van Aken S."/>
            <person name="Lewis M."/>
            <person name="Utterback T."/>
            <person name="Feldblyum T."/>
            <person name="Zismann V."/>
            <person name="Iobst S."/>
            <person name="Hsiao J."/>
            <person name="de Vazeille A.R."/>
            <person name="Salzberg S.L."/>
            <person name="White O."/>
            <person name="Fraser C."/>
            <person name="Yu Y."/>
            <person name="Kim H."/>
            <person name="Rambo T."/>
            <person name="Currie J."/>
            <person name="Collura K."/>
            <person name="Kernodle-Thompson S."/>
            <person name="Wei F."/>
            <person name="Kudrna K."/>
            <person name="Ammiraju J.S."/>
            <person name="Luo M."/>
            <person name="Goicoechea J.L."/>
            <person name="Wing R.A."/>
            <person name="Henry D."/>
            <person name="Oates R."/>
            <person name="Palmer M."/>
            <person name="Pries G."/>
            <person name="Saski C."/>
            <person name="Simmons J."/>
            <person name="Soderlund C."/>
            <person name="Nelson W."/>
            <person name="de la Bastide M."/>
            <person name="Spiegel L."/>
            <person name="Nascimento L."/>
            <person name="Huang E."/>
            <person name="Preston R."/>
            <person name="Zutavern T."/>
            <person name="Palmer L."/>
            <person name="O'Shaughnessy A."/>
            <person name="Dike S."/>
            <person name="McCombie W.R."/>
            <person name="Minx P."/>
            <person name="Cordum H."/>
            <person name="Wilson R."/>
            <person name="Jin W."/>
            <person name="Lee H.R."/>
            <person name="Jiang J."/>
            <person name="Jackson S."/>
        </authorList>
    </citation>
    <scope>NUCLEOTIDE SEQUENCE [LARGE SCALE GENOMIC DNA]</scope>
</reference>
<dbReference type="CDD" id="cd06222">
    <property type="entry name" value="RNase_H_like"/>
    <property type="match status" value="1"/>
</dbReference>
<dbReference type="InterPro" id="IPR052929">
    <property type="entry name" value="RNase_H-like_EbsB-rel"/>
</dbReference>
<organism evidence="3">
    <name type="scientific">Oryza sativa subsp. japonica</name>
    <name type="common">Rice</name>
    <dbReference type="NCBI Taxonomy" id="39947"/>
    <lineage>
        <taxon>Eukaryota</taxon>
        <taxon>Viridiplantae</taxon>
        <taxon>Streptophyta</taxon>
        <taxon>Embryophyta</taxon>
        <taxon>Tracheophyta</taxon>
        <taxon>Spermatophyta</taxon>
        <taxon>Magnoliopsida</taxon>
        <taxon>Liliopsida</taxon>
        <taxon>Poales</taxon>
        <taxon>Poaceae</taxon>
        <taxon>BOP clade</taxon>
        <taxon>Oryzoideae</taxon>
        <taxon>Oryzeae</taxon>
        <taxon>Oryzinae</taxon>
        <taxon>Oryza</taxon>
        <taxon>Oryza sativa</taxon>
    </lineage>
</organism>
<dbReference type="GO" id="GO:0004523">
    <property type="term" value="F:RNA-DNA hybrid ribonuclease activity"/>
    <property type="evidence" value="ECO:0007669"/>
    <property type="project" value="InterPro"/>
</dbReference>